<dbReference type="AlphaFoldDB" id="A0A9D4G471"/>
<comment type="caution">
    <text evidence="1">The sequence shown here is derived from an EMBL/GenBank/DDBJ whole genome shotgun (WGS) entry which is preliminary data.</text>
</comment>
<accession>A0A9D4G471</accession>
<evidence type="ECO:0000313" key="2">
    <source>
        <dbReference type="Proteomes" id="UP000828390"/>
    </source>
</evidence>
<name>A0A9D4G471_DREPO</name>
<dbReference type="Proteomes" id="UP000828390">
    <property type="component" value="Unassembled WGS sequence"/>
</dbReference>
<evidence type="ECO:0000313" key="1">
    <source>
        <dbReference type="EMBL" id="KAH3810235.1"/>
    </source>
</evidence>
<dbReference type="EMBL" id="JAIWYP010000006">
    <property type="protein sequence ID" value="KAH3810235.1"/>
    <property type="molecule type" value="Genomic_DNA"/>
</dbReference>
<organism evidence="1 2">
    <name type="scientific">Dreissena polymorpha</name>
    <name type="common">Zebra mussel</name>
    <name type="synonym">Mytilus polymorpha</name>
    <dbReference type="NCBI Taxonomy" id="45954"/>
    <lineage>
        <taxon>Eukaryota</taxon>
        <taxon>Metazoa</taxon>
        <taxon>Spiralia</taxon>
        <taxon>Lophotrochozoa</taxon>
        <taxon>Mollusca</taxon>
        <taxon>Bivalvia</taxon>
        <taxon>Autobranchia</taxon>
        <taxon>Heteroconchia</taxon>
        <taxon>Euheterodonta</taxon>
        <taxon>Imparidentia</taxon>
        <taxon>Neoheterodontei</taxon>
        <taxon>Myida</taxon>
        <taxon>Dreissenoidea</taxon>
        <taxon>Dreissenidae</taxon>
        <taxon>Dreissena</taxon>
    </lineage>
</organism>
<sequence length="85" mass="9416">MGYLGAYTGTIPVLTSPYSKWFRADGLTGDPTRHAVARVERASLIGEGRAAIQSQRTVHGAREMNMSHLYVIPSRVITTRMLRVN</sequence>
<reference evidence="1" key="1">
    <citation type="journal article" date="2019" name="bioRxiv">
        <title>The Genome of the Zebra Mussel, Dreissena polymorpha: A Resource for Invasive Species Research.</title>
        <authorList>
            <person name="McCartney M.A."/>
            <person name="Auch B."/>
            <person name="Kono T."/>
            <person name="Mallez S."/>
            <person name="Zhang Y."/>
            <person name="Obille A."/>
            <person name="Becker A."/>
            <person name="Abrahante J.E."/>
            <person name="Garbe J."/>
            <person name="Badalamenti J.P."/>
            <person name="Herman A."/>
            <person name="Mangelson H."/>
            <person name="Liachko I."/>
            <person name="Sullivan S."/>
            <person name="Sone E.D."/>
            <person name="Koren S."/>
            <person name="Silverstein K.A.T."/>
            <person name="Beckman K.B."/>
            <person name="Gohl D.M."/>
        </authorList>
    </citation>
    <scope>NUCLEOTIDE SEQUENCE</scope>
    <source>
        <strain evidence="1">Duluth1</strain>
        <tissue evidence="1">Whole animal</tissue>
    </source>
</reference>
<reference evidence="1" key="2">
    <citation type="submission" date="2020-11" db="EMBL/GenBank/DDBJ databases">
        <authorList>
            <person name="McCartney M.A."/>
            <person name="Auch B."/>
            <person name="Kono T."/>
            <person name="Mallez S."/>
            <person name="Becker A."/>
            <person name="Gohl D.M."/>
            <person name="Silverstein K.A.T."/>
            <person name="Koren S."/>
            <person name="Bechman K.B."/>
            <person name="Herman A."/>
            <person name="Abrahante J.E."/>
            <person name="Garbe J."/>
        </authorList>
    </citation>
    <scope>NUCLEOTIDE SEQUENCE</scope>
    <source>
        <strain evidence="1">Duluth1</strain>
        <tissue evidence="1">Whole animal</tissue>
    </source>
</reference>
<gene>
    <name evidence="1" type="ORF">DPMN_138625</name>
</gene>
<keyword evidence="2" id="KW-1185">Reference proteome</keyword>
<proteinExistence type="predicted"/>
<protein>
    <submittedName>
        <fullName evidence="1">Uncharacterized protein</fullName>
    </submittedName>
</protein>